<feature type="binding site" evidence="8">
    <location>
        <position position="33"/>
    </location>
    <ligand>
        <name>3-phosphoshikimate</name>
        <dbReference type="ChEBI" id="CHEBI:145989"/>
    </ligand>
</feature>
<gene>
    <name evidence="8 11" type="primary">aroA</name>
    <name evidence="11" type="ORF">ISQ19_05525</name>
</gene>
<feature type="binding site" evidence="8">
    <location>
        <position position="28"/>
    </location>
    <ligand>
        <name>3-phosphoshikimate</name>
        <dbReference type="ChEBI" id="CHEBI:145989"/>
    </ligand>
</feature>
<dbReference type="GO" id="GO:0008652">
    <property type="term" value="P:amino acid biosynthetic process"/>
    <property type="evidence" value="ECO:0007669"/>
    <property type="project" value="UniProtKB-KW"/>
</dbReference>
<evidence type="ECO:0000256" key="8">
    <source>
        <dbReference type="HAMAP-Rule" id="MF_00210"/>
    </source>
</evidence>
<dbReference type="GO" id="GO:0003866">
    <property type="term" value="F:3-phosphoshikimate 1-carboxyvinyltransferase activity"/>
    <property type="evidence" value="ECO:0007669"/>
    <property type="project" value="UniProtKB-UniRule"/>
</dbReference>
<feature type="binding site" evidence="8">
    <location>
        <position position="29"/>
    </location>
    <ligand>
        <name>3-phosphoshikimate</name>
        <dbReference type="ChEBI" id="CHEBI:145989"/>
    </ligand>
</feature>
<accession>A0A937HE56</accession>
<evidence type="ECO:0000256" key="4">
    <source>
        <dbReference type="ARBA" id="ARBA00022605"/>
    </source>
</evidence>
<dbReference type="SUPFAM" id="SSF55205">
    <property type="entry name" value="EPT/RTPC-like"/>
    <property type="match status" value="1"/>
</dbReference>
<comment type="subunit">
    <text evidence="8">Monomer.</text>
</comment>
<dbReference type="Pfam" id="PF00275">
    <property type="entry name" value="EPSP_synthase"/>
    <property type="match status" value="1"/>
</dbReference>
<evidence type="ECO:0000256" key="1">
    <source>
        <dbReference type="ARBA" id="ARBA00004811"/>
    </source>
</evidence>
<keyword evidence="4 8" id="KW-0028">Amino-acid biosynthesis</keyword>
<feature type="binding site" evidence="8">
    <location>
        <position position="182"/>
    </location>
    <ligand>
        <name>phosphoenolpyruvate</name>
        <dbReference type="ChEBI" id="CHEBI:58702"/>
    </ligand>
</feature>
<dbReference type="PROSITE" id="PS00104">
    <property type="entry name" value="EPSP_SYNTHASE_1"/>
    <property type="match status" value="1"/>
</dbReference>
<protein>
    <recommendedName>
        <fullName evidence="8">3-phosphoshikimate 1-carboxyvinyltransferase</fullName>
        <ecNumber evidence="8">2.5.1.19</ecNumber>
    </recommendedName>
    <alternativeName>
        <fullName evidence="8">5-enolpyruvylshikimate-3-phosphate synthase</fullName>
        <shortName evidence="8">EPSP synthase</shortName>
        <shortName evidence="8">EPSPS</shortName>
    </alternativeName>
</protein>
<feature type="domain" description="Enolpyruvate transferase" evidence="10">
    <location>
        <begin position="14"/>
        <end position="441"/>
    </location>
</feature>
<comment type="caution">
    <text evidence="11">The sequence shown here is derived from an EMBL/GenBank/DDBJ whole genome shotgun (WGS) entry which is preliminary data.</text>
</comment>
<dbReference type="Gene3D" id="3.65.10.10">
    <property type="entry name" value="Enolpyruvate transferase domain"/>
    <property type="match status" value="2"/>
</dbReference>
<feature type="binding site" evidence="8">
    <location>
        <position position="182"/>
    </location>
    <ligand>
        <name>3-phosphoshikimate</name>
        <dbReference type="ChEBI" id="CHEBI:145989"/>
    </ligand>
</feature>
<comment type="pathway">
    <text evidence="1 8">Metabolic intermediate biosynthesis; chorismate biosynthesis; chorismate from D-erythrose 4-phosphate and phosphoenolpyruvate: step 6/7.</text>
</comment>
<feature type="binding site" evidence="8">
    <location>
        <position position="408"/>
    </location>
    <ligand>
        <name>phosphoenolpyruvate</name>
        <dbReference type="ChEBI" id="CHEBI:58702"/>
    </ligand>
</feature>
<evidence type="ECO:0000256" key="5">
    <source>
        <dbReference type="ARBA" id="ARBA00022679"/>
    </source>
</evidence>
<evidence type="ECO:0000313" key="12">
    <source>
        <dbReference type="Proteomes" id="UP000785783"/>
    </source>
</evidence>
<evidence type="ECO:0000256" key="9">
    <source>
        <dbReference type="SAM" id="MobiDB-lite"/>
    </source>
</evidence>
<dbReference type="GO" id="GO:0005737">
    <property type="term" value="C:cytoplasm"/>
    <property type="evidence" value="ECO:0007669"/>
    <property type="project" value="UniProtKB-SubCell"/>
</dbReference>
<dbReference type="GO" id="GO:0009423">
    <property type="term" value="P:chorismate biosynthetic process"/>
    <property type="evidence" value="ECO:0007669"/>
    <property type="project" value="UniProtKB-UniRule"/>
</dbReference>
<dbReference type="InterPro" id="IPR013792">
    <property type="entry name" value="RNA3'P_cycl/enolpyr_Trfase_a/b"/>
</dbReference>
<dbReference type="PROSITE" id="PS00885">
    <property type="entry name" value="EPSP_SYNTHASE_2"/>
    <property type="match status" value="1"/>
</dbReference>
<feature type="binding site" evidence="8">
    <location>
        <position position="362"/>
    </location>
    <ligand>
        <name>3-phosphoshikimate</name>
        <dbReference type="ChEBI" id="CHEBI:145989"/>
    </ligand>
</feature>
<dbReference type="PANTHER" id="PTHR21090">
    <property type="entry name" value="AROM/DEHYDROQUINATE SYNTHASE"/>
    <property type="match status" value="1"/>
</dbReference>
<dbReference type="CDD" id="cd01556">
    <property type="entry name" value="EPSP_synthase"/>
    <property type="match status" value="1"/>
</dbReference>
<keyword evidence="5 8" id="KW-0808">Transferase</keyword>
<feature type="active site" description="Proton acceptor" evidence="8">
    <location>
        <position position="335"/>
    </location>
</feature>
<evidence type="ECO:0000259" key="10">
    <source>
        <dbReference type="Pfam" id="PF00275"/>
    </source>
</evidence>
<dbReference type="InterPro" id="IPR036968">
    <property type="entry name" value="Enolpyruvate_Tfrase_sf"/>
</dbReference>
<dbReference type="FunFam" id="3.65.10.10:FF:000005">
    <property type="entry name" value="3-phosphoshikimate 1-carboxyvinyltransferase"/>
    <property type="match status" value="1"/>
</dbReference>
<evidence type="ECO:0000256" key="6">
    <source>
        <dbReference type="ARBA" id="ARBA00023141"/>
    </source>
</evidence>
<evidence type="ECO:0000256" key="2">
    <source>
        <dbReference type="ARBA" id="ARBA00009948"/>
    </source>
</evidence>
<keyword evidence="3 8" id="KW-0963">Cytoplasm</keyword>
<dbReference type="Proteomes" id="UP000785783">
    <property type="component" value="Unassembled WGS sequence"/>
</dbReference>
<feature type="binding site" evidence="8">
    <location>
        <position position="180"/>
    </location>
    <ligand>
        <name>3-phosphoshikimate</name>
        <dbReference type="ChEBI" id="CHEBI:145989"/>
    </ligand>
</feature>
<comment type="function">
    <text evidence="8">Catalyzes the transfer of the enolpyruvyl moiety of phosphoenolpyruvate (PEP) to the 5-hydroxyl of shikimate-3-phosphate (S3P) to produce enolpyruvyl shikimate-3-phosphate and inorganic phosphate.</text>
</comment>
<sequence>MSAAASRRSAQARRGAALSGTARMPGDKSISHRAIILASIATGTSHVKGLLEGDDVLATIAAMRAMGASIDKQDEQGDAVWRIKGVGPMGLTAPTAPLDFGNAGTGVRLVMGLVAGAGIDARFIGDASLSARPMGRVLDPLRQMGAQADALMADDGAQRLPVHIKAASLMPANITPNVASAQVKSAILLAALGTMGTTSVREKIATRGHTETMLELFGAAISTQQQDGYHVVALNNQTGPGALRALDLDVPGDPSSAAFPMVAALSVPGSDVVLENIMLNRQRDGLIRVLRQMGADIEMLNPRQASGESCADLRVKYSKLKAIEVGADIAPDMIDEYPALAIAAAAAEGTTHMTGLAELRVKESDRLAAIEAGLKANGVAVEAGADWLKVTGGPIKGGGLVATHHDHRIAMAFLCLGLSAEAPVSIDDSTMIATSFPTFFALMADLGADIDG</sequence>
<dbReference type="NCBIfam" id="TIGR01356">
    <property type="entry name" value="aroA"/>
    <property type="match status" value="1"/>
</dbReference>
<evidence type="ECO:0000313" key="11">
    <source>
        <dbReference type="EMBL" id="MBL6762139.1"/>
    </source>
</evidence>
<reference evidence="11" key="1">
    <citation type="submission" date="2020-10" db="EMBL/GenBank/DDBJ databases">
        <title>Microbiome of the Black Sea water column analyzed by genome centric metagenomics.</title>
        <authorList>
            <person name="Cabello-Yeves P.J."/>
            <person name="Callieri C."/>
            <person name="Picazo A."/>
            <person name="Mehrshad M."/>
            <person name="Haro-Moreno J.M."/>
            <person name="Roda-Garcia J."/>
            <person name="Dzembekova N."/>
            <person name="Slabakova V."/>
            <person name="Slabakova N."/>
            <person name="Moncheva S."/>
            <person name="Rodriguez-Valera F."/>
        </authorList>
    </citation>
    <scope>NUCLEOTIDE SEQUENCE</scope>
    <source>
        <strain evidence="11">BS307-5m-G5</strain>
    </source>
</reference>
<feature type="binding site" evidence="8">
    <location>
        <position position="132"/>
    </location>
    <ligand>
        <name>phosphoenolpyruvate</name>
        <dbReference type="ChEBI" id="CHEBI:58702"/>
    </ligand>
</feature>
<feature type="binding site" evidence="8">
    <location>
        <position position="366"/>
    </location>
    <ligand>
        <name>phosphoenolpyruvate</name>
        <dbReference type="ChEBI" id="CHEBI:58702"/>
    </ligand>
</feature>
<dbReference type="EC" id="2.5.1.19" evidence="8"/>
<feature type="binding site" evidence="8">
    <location>
        <position position="28"/>
    </location>
    <ligand>
        <name>phosphoenolpyruvate</name>
        <dbReference type="ChEBI" id="CHEBI:58702"/>
    </ligand>
</feature>
<feature type="binding site" evidence="8">
    <location>
        <position position="335"/>
    </location>
    <ligand>
        <name>3-phosphoshikimate</name>
        <dbReference type="ChEBI" id="CHEBI:145989"/>
    </ligand>
</feature>
<dbReference type="PANTHER" id="PTHR21090:SF5">
    <property type="entry name" value="PENTAFUNCTIONAL AROM POLYPEPTIDE"/>
    <property type="match status" value="1"/>
</dbReference>
<comment type="subcellular location">
    <subcellularLocation>
        <location evidence="8">Cytoplasm</location>
    </subcellularLocation>
</comment>
<dbReference type="PIRSF" id="PIRSF000505">
    <property type="entry name" value="EPSPS"/>
    <property type="match status" value="1"/>
</dbReference>
<proteinExistence type="inferred from homology"/>
<name>A0A937HE56_9PROT</name>
<organism evidence="11 12">
    <name type="scientific">PS1 clade bacterium</name>
    <dbReference type="NCBI Taxonomy" id="2175152"/>
    <lineage>
        <taxon>Bacteria</taxon>
        <taxon>Pseudomonadati</taxon>
        <taxon>Pseudomonadota</taxon>
        <taxon>Alphaproteobacteria</taxon>
        <taxon>PS1 clade</taxon>
    </lineage>
</organism>
<feature type="region of interest" description="Disordered" evidence="9">
    <location>
        <begin position="1"/>
        <end position="26"/>
    </location>
</feature>
<evidence type="ECO:0000256" key="3">
    <source>
        <dbReference type="ARBA" id="ARBA00022490"/>
    </source>
</evidence>
<comment type="caution">
    <text evidence="8">Lacks conserved residue(s) required for the propagation of feature annotation.</text>
</comment>
<dbReference type="InterPro" id="IPR006264">
    <property type="entry name" value="EPSP_synthase"/>
</dbReference>
<dbReference type="GO" id="GO:0009073">
    <property type="term" value="P:aromatic amino acid family biosynthetic process"/>
    <property type="evidence" value="ECO:0007669"/>
    <property type="project" value="UniProtKB-KW"/>
</dbReference>
<dbReference type="InterPro" id="IPR001986">
    <property type="entry name" value="Enolpyruvate_Tfrase_dom"/>
</dbReference>
<dbReference type="AlphaFoldDB" id="A0A937HE56"/>
<keyword evidence="6 8" id="KW-0057">Aromatic amino acid biosynthesis</keyword>
<dbReference type="HAMAP" id="MF_00210">
    <property type="entry name" value="EPSP_synth"/>
    <property type="match status" value="1"/>
</dbReference>
<feature type="binding site" evidence="8">
    <location>
        <position position="104"/>
    </location>
    <ligand>
        <name>phosphoenolpyruvate</name>
        <dbReference type="ChEBI" id="CHEBI:58702"/>
    </ligand>
</feature>
<comment type="catalytic activity">
    <reaction evidence="7">
        <text>3-phosphoshikimate + phosphoenolpyruvate = 5-O-(1-carboxyvinyl)-3-phosphoshikimate + phosphate</text>
        <dbReference type="Rhea" id="RHEA:21256"/>
        <dbReference type="ChEBI" id="CHEBI:43474"/>
        <dbReference type="ChEBI" id="CHEBI:57701"/>
        <dbReference type="ChEBI" id="CHEBI:58702"/>
        <dbReference type="ChEBI" id="CHEBI:145989"/>
        <dbReference type="EC" id="2.5.1.19"/>
    </reaction>
    <physiologicalReaction direction="left-to-right" evidence="7">
        <dbReference type="Rhea" id="RHEA:21257"/>
    </physiologicalReaction>
</comment>
<evidence type="ECO:0000256" key="7">
    <source>
        <dbReference type="ARBA" id="ARBA00044633"/>
    </source>
</evidence>
<dbReference type="InterPro" id="IPR023193">
    <property type="entry name" value="EPSP_synthase_CS"/>
</dbReference>
<comment type="similarity">
    <text evidence="2 8">Belongs to the EPSP synthase family.</text>
</comment>
<dbReference type="EMBL" id="JADHOK010000076">
    <property type="protein sequence ID" value="MBL6762139.1"/>
    <property type="molecule type" value="Genomic_DNA"/>
</dbReference>
<feature type="compositionally biased region" description="Low complexity" evidence="9">
    <location>
        <begin position="1"/>
        <end position="19"/>
    </location>
</feature>